<evidence type="ECO:0000259" key="2">
    <source>
        <dbReference type="Pfam" id="PF16747"/>
    </source>
</evidence>
<dbReference type="PROSITE" id="PS51257">
    <property type="entry name" value="PROKAR_LIPOPROTEIN"/>
    <property type="match status" value="1"/>
</dbReference>
<dbReference type="OrthoDB" id="5456310at2"/>
<accession>A0A7C9ITB5</accession>
<dbReference type="Pfam" id="PF16747">
    <property type="entry name" value="Adhesin_E"/>
    <property type="match status" value="1"/>
</dbReference>
<gene>
    <name evidence="3" type="ORF">GTA51_03490</name>
</gene>
<dbReference type="RefSeq" id="WP_160958721.1">
    <property type="nucleotide sequence ID" value="NZ_WVUD01000003.1"/>
</dbReference>
<proteinExistence type="predicted"/>
<dbReference type="EMBL" id="WVUD01000003">
    <property type="protein sequence ID" value="MYL82200.1"/>
    <property type="molecule type" value="Genomic_DNA"/>
</dbReference>
<feature type="signal peptide" evidence="1">
    <location>
        <begin position="1"/>
        <end position="19"/>
    </location>
</feature>
<dbReference type="InterPro" id="IPR031939">
    <property type="entry name" value="Adhesin_E-like"/>
</dbReference>
<name>A0A7C9ITB5_9BACT</name>
<evidence type="ECO:0000256" key="1">
    <source>
        <dbReference type="SAM" id="SignalP"/>
    </source>
</evidence>
<evidence type="ECO:0000313" key="3">
    <source>
        <dbReference type="EMBL" id="MYL82200.1"/>
    </source>
</evidence>
<feature type="domain" description="Surface-adhesin protein E-like" evidence="2">
    <location>
        <begin position="22"/>
        <end position="128"/>
    </location>
</feature>
<reference evidence="3 4" key="1">
    <citation type="submission" date="2020-01" db="EMBL/GenBank/DDBJ databases">
        <title>Genome sequence of Desulfovibrio aerotolerans DSM 16695(T).</title>
        <authorList>
            <person name="Karnachuk O."/>
            <person name="Avakyan M."/>
            <person name="Mardanov A."/>
            <person name="Kadnikov V."/>
            <person name="Ravin N."/>
        </authorList>
    </citation>
    <scope>NUCLEOTIDE SEQUENCE [LARGE SCALE GENOMIC DNA]</scope>
    <source>
        <strain evidence="3 4">DSM 16695</strain>
    </source>
</reference>
<comment type="caution">
    <text evidence="3">The sequence shown here is derived from an EMBL/GenBank/DDBJ whole genome shotgun (WGS) entry which is preliminary data.</text>
</comment>
<keyword evidence="4" id="KW-1185">Reference proteome</keyword>
<organism evidence="3 4">
    <name type="scientific">Solidesulfovibrio aerotolerans</name>
    <dbReference type="NCBI Taxonomy" id="295255"/>
    <lineage>
        <taxon>Bacteria</taxon>
        <taxon>Pseudomonadati</taxon>
        <taxon>Thermodesulfobacteriota</taxon>
        <taxon>Desulfovibrionia</taxon>
        <taxon>Desulfovibrionales</taxon>
        <taxon>Desulfovibrionaceae</taxon>
        <taxon>Solidesulfovibrio</taxon>
    </lineage>
</organism>
<protein>
    <recommendedName>
        <fullName evidence="2">Surface-adhesin protein E-like domain-containing protein</fullName>
    </recommendedName>
</protein>
<keyword evidence="1" id="KW-0732">Signal</keyword>
<feature type="chain" id="PRO_5028818597" description="Surface-adhesin protein E-like domain-containing protein" evidence="1">
    <location>
        <begin position="20"/>
        <end position="133"/>
    </location>
</feature>
<dbReference type="Proteomes" id="UP000482487">
    <property type="component" value="Unassembled WGS sequence"/>
</dbReference>
<sequence>MRLLLTLLVVAGTACPALATDWRFLAAHDDQSVALYYDRHSVRTDGERVKVRIKRVFAPDEGRDIAAEQGFAVGVAYAVERVSLDCGQKRISRQQAAWIGVGGKLLDRTLAPAQGWRPMRPGGLGEALCRELE</sequence>
<dbReference type="AlphaFoldDB" id="A0A7C9ITB5"/>
<evidence type="ECO:0000313" key="4">
    <source>
        <dbReference type="Proteomes" id="UP000482487"/>
    </source>
</evidence>